<dbReference type="PANTHER" id="PTHR43612:SF3">
    <property type="entry name" value="TRIFUNCTIONAL ENZYME SUBUNIT ALPHA, MITOCHONDRIAL"/>
    <property type="match status" value="1"/>
</dbReference>
<dbReference type="Pfam" id="PF02737">
    <property type="entry name" value="3HCDH_N"/>
    <property type="match status" value="1"/>
</dbReference>
<evidence type="ECO:0000256" key="7">
    <source>
        <dbReference type="ARBA" id="ARBA00023098"/>
    </source>
</evidence>
<dbReference type="SUPFAM" id="SSF51735">
    <property type="entry name" value="NAD(P)-binding Rossmann-fold domains"/>
    <property type="match status" value="1"/>
</dbReference>
<dbReference type="InterPro" id="IPR006108">
    <property type="entry name" value="3HC_DH_C"/>
</dbReference>
<dbReference type="RefSeq" id="WP_099498918.1">
    <property type="nucleotide sequence ID" value="NZ_CP026652.1"/>
</dbReference>
<evidence type="ECO:0000256" key="6">
    <source>
        <dbReference type="ARBA" id="ARBA00023027"/>
    </source>
</evidence>
<dbReference type="Gene3D" id="3.90.226.10">
    <property type="entry name" value="2-enoyl-CoA Hydratase, Chain A, domain 1"/>
    <property type="match status" value="1"/>
</dbReference>
<keyword evidence="5" id="KW-0560">Oxidoreductase</keyword>
<protein>
    <submittedName>
        <fullName evidence="13">3-hydroxyacyl-CoA dehydrogenase</fullName>
    </submittedName>
</protein>
<dbReference type="SUPFAM" id="SSF48179">
    <property type="entry name" value="6-phosphogluconate dehydrogenase C-terminal domain-like"/>
    <property type="match status" value="2"/>
</dbReference>
<keyword evidence="7" id="KW-0443">Lipid metabolism</keyword>
<comment type="pathway">
    <text evidence="1">Lipid metabolism; fatty acid beta-oxidation.</text>
</comment>
<comment type="catalytic activity">
    <reaction evidence="10">
        <text>a (3S)-3-hydroxyacyl-CoA + NAD(+) = a 3-oxoacyl-CoA + NADH + H(+)</text>
        <dbReference type="Rhea" id="RHEA:22432"/>
        <dbReference type="ChEBI" id="CHEBI:15378"/>
        <dbReference type="ChEBI" id="CHEBI:57318"/>
        <dbReference type="ChEBI" id="CHEBI:57540"/>
        <dbReference type="ChEBI" id="CHEBI:57945"/>
        <dbReference type="ChEBI" id="CHEBI:90726"/>
        <dbReference type="EC" id="1.1.1.35"/>
    </reaction>
</comment>
<dbReference type="PANTHER" id="PTHR43612">
    <property type="entry name" value="TRIFUNCTIONAL ENZYME SUBUNIT ALPHA"/>
    <property type="match status" value="1"/>
</dbReference>
<evidence type="ECO:0000256" key="10">
    <source>
        <dbReference type="ARBA" id="ARBA00049556"/>
    </source>
</evidence>
<dbReference type="Pfam" id="PF00378">
    <property type="entry name" value="ECH_1"/>
    <property type="match status" value="1"/>
</dbReference>
<evidence type="ECO:0000256" key="1">
    <source>
        <dbReference type="ARBA" id="ARBA00005005"/>
    </source>
</evidence>
<dbReference type="InterPro" id="IPR050136">
    <property type="entry name" value="FA_oxidation_alpha_subunit"/>
</dbReference>
<dbReference type="CDD" id="cd06558">
    <property type="entry name" value="crotonase-like"/>
    <property type="match status" value="1"/>
</dbReference>
<dbReference type="Gene3D" id="1.10.1040.50">
    <property type="match status" value="1"/>
</dbReference>
<evidence type="ECO:0000259" key="11">
    <source>
        <dbReference type="Pfam" id="PF00725"/>
    </source>
</evidence>
<reference evidence="13 14" key="1">
    <citation type="submission" date="2018-02" db="EMBL/GenBank/DDBJ databases">
        <title>Complete genome sequence of Streptomyces dengpaensis, the producer of angucyclines.</title>
        <authorList>
            <person name="Yumei L."/>
        </authorList>
    </citation>
    <scope>NUCLEOTIDE SEQUENCE [LARGE SCALE GENOMIC DNA]</scope>
    <source>
        <strain evidence="13 14">XZHG99</strain>
    </source>
</reference>
<keyword evidence="14" id="KW-1185">Reference proteome</keyword>
<evidence type="ECO:0000256" key="2">
    <source>
        <dbReference type="ARBA" id="ARBA00007005"/>
    </source>
</evidence>
<evidence type="ECO:0000259" key="12">
    <source>
        <dbReference type="Pfam" id="PF02737"/>
    </source>
</evidence>
<evidence type="ECO:0000256" key="8">
    <source>
        <dbReference type="ARBA" id="ARBA00023239"/>
    </source>
</evidence>
<comment type="similarity">
    <text evidence="2">In the central section; belongs to the 3-hydroxyacyl-CoA dehydrogenase family.</text>
</comment>
<name>A0ABN5HXW6_9ACTN</name>
<evidence type="ECO:0000313" key="14">
    <source>
        <dbReference type="Proteomes" id="UP000238413"/>
    </source>
</evidence>
<feature type="domain" description="3-hydroxyacyl-CoA dehydrogenase NAD binding" evidence="12">
    <location>
        <begin position="348"/>
        <end position="528"/>
    </location>
</feature>
<accession>A0ABN5HXW6</accession>
<organism evidence="13 14">
    <name type="scientific">Streptomyces dengpaensis</name>
    <dbReference type="NCBI Taxonomy" id="2049881"/>
    <lineage>
        <taxon>Bacteria</taxon>
        <taxon>Bacillati</taxon>
        <taxon>Actinomycetota</taxon>
        <taxon>Actinomycetes</taxon>
        <taxon>Kitasatosporales</taxon>
        <taxon>Streptomycetaceae</taxon>
        <taxon>Streptomyces</taxon>
    </lineage>
</organism>
<dbReference type="InterPro" id="IPR036291">
    <property type="entry name" value="NAD(P)-bd_dom_sf"/>
</dbReference>
<evidence type="ECO:0000256" key="3">
    <source>
        <dbReference type="ARBA" id="ARBA00022832"/>
    </source>
</evidence>
<dbReference type="InterPro" id="IPR006176">
    <property type="entry name" value="3-OHacyl-CoA_DH_NAD-bd"/>
</dbReference>
<dbReference type="Proteomes" id="UP000238413">
    <property type="component" value="Chromosome"/>
</dbReference>
<evidence type="ECO:0000313" key="13">
    <source>
        <dbReference type="EMBL" id="AVH55945.1"/>
    </source>
</evidence>
<dbReference type="SUPFAM" id="SSF52096">
    <property type="entry name" value="ClpP/crotonase"/>
    <property type="match status" value="1"/>
</dbReference>
<gene>
    <name evidence="13" type="ORF">C4B68_09370</name>
</gene>
<keyword evidence="4" id="KW-0442">Lipid degradation</keyword>
<keyword evidence="6" id="KW-0520">NAD</keyword>
<keyword evidence="9" id="KW-0511">Multifunctional enzyme</keyword>
<dbReference type="Gene3D" id="3.40.50.720">
    <property type="entry name" value="NAD(P)-binding Rossmann-like Domain"/>
    <property type="match status" value="1"/>
</dbReference>
<dbReference type="InterPro" id="IPR008927">
    <property type="entry name" value="6-PGluconate_DH-like_C_sf"/>
</dbReference>
<dbReference type="InterPro" id="IPR001753">
    <property type="entry name" value="Enoyl-CoA_hydra/iso"/>
</dbReference>
<feature type="domain" description="3-hydroxyacyl-CoA dehydrogenase C-terminal" evidence="11">
    <location>
        <begin position="532"/>
        <end position="614"/>
    </location>
</feature>
<dbReference type="InterPro" id="IPR029045">
    <property type="entry name" value="ClpP/crotonase-like_dom_sf"/>
</dbReference>
<sequence length="717" mass="75965">MSTTAELLKGAAELFPDEVVTSAHVRHLDLPFTASDSGSAAGGRFALITLDNGFDHTKPTTFGPASLANLNAAIDQVEQEAAAGDIVGVGITGKPFIFAVGADLKGVELLKKHDDALAIGKGGHEVFKRLAGLAVPTFAYYNGAAMGGGVEVGLHCTYRTVSKALPAFSLPEVFLGLVPGWGGCTILPNLIGAEKAVSVIIENSLNQNKQLKGQQVYDLGIADAIFEGADFLEQSLLWTASVLKGDVTVERPEIDRGEAWDQAVAKGRFIADGKVHGAAPAAYRALDIIAAAKDGDLQKGFDAEDVALADLIMGGELRSGIYAFNLVQKRGKRPAGAPDKSLARPVTKVGVVGAGLMASQLALLFLRRLEVPVVLTDIDQERVDKGVGYVHAEIDKLLGKGRINQDKANRLKALVTGVLDKAEGFADADFIIEAVFEEIGVKQQVFAEVEAVAPAHAILATNTSSLSVTEMASKLKHPERVVGFHFFNPVAILPLLEIVRGEQTDDASLATAFAVAKKLKKTAVLVKDAPAFVVNRILTRFMGEIQNVIDEGTPVEVAEKAVEPLGLPMSPLVLLELVGPAIGLHVSETLNRAFPDRFTVSPNLAAVVKAGKRGFYVYDSGKPELDPEVAALLQQGDVVLTEEQVRDRVLDAVAQEIGLMLDEGVVAEAQDIDLCLITGAGWPFHLGGITPYLDREGVSERVNGKRFLEVGVASVPA</sequence>
<evidence type="ECO:0000256" key="5">
    <source>
        <dbReference type="ARBA" id="ARBA00023002"/>
    </source>
</evidence>
<proteinExistence type="inferred from homology"/>
<evidence type="ECO:0000256" key="4">
    <source>
        <dbReference type="ARBA" id="ARBA00022963"/>
    </source>
</evidence>
<evidence type="ECO:0000256" key="9">
    <source>
        <dbReference type="ARBA" id="ARBA00023268"/>
    </source>
</evidence>
<keyword evidence="3" id="KW-0276">Fatty acid metabolism</keyword>
<keyword evidence="8" id="KW-0456">Lyase</keyword>
<dbReference type="EMBL" id="CP026652">
    <property type="protein sequence ID" value="AVH55945.1"/>
    <property type="molecule type" value="Genomic_DNA"/>
</dbReference>
<dbReference type="Pfam" id="PF00725">
    <property type="entry name" value="3HCDH"/>
    <property type="match status" value="1"/>
</dbReference>